<gene>
    <name evidence="1" type="ORF">Osc7112_2207</name>
</gene>
<accession>K9VGM8</accession>
<sequence length="57" mass="6591">MILIKAFVHLYLNHEAVDLTRFKLEPLLLLPVQVKTTMSWSLDGLELLWALVVAKKM</sequence>
<proteinExistence type="predicted"/>
<dbReference type="AlphaFoldDB" id="K9VGM8"/>
<name>K9VGM8_9CYAN</name>
<dbReference type="HOGENOM" id="CLU_2992363_0_0_3"/>
<organism evidence="1 2">
    <name type="scientific">Phormidium nigroviride PCC 7112</name>
    <dbReference type="NCBI Taxonomy" id="179408"/>
    <lineage>
        <taxon>Bacteria</taxon>
        <taxon>Bacillati</taxon>
        <taxon>Cyanobacteriota</taxon>
        <taxon>Cyanophyceae</taxon>
        <taxon>Oscillatoriophycideae</taxon>
        <taxon>Oscillatoriales</taxon>
        <taxon>Oscillatoriaceae</taxon>
        <taxon>Phormidium</taxon>
    </lineage>
</organism>
<protein>
    <submittedName>
        <fullName evidence="1">Uncharacterized protein</fullName>
    </submittedName>
</protein>
<keyword evidence="2" id="KW-1185">Reference proteome</keyword>
<evidence type="ECO:0000313" key="1">
    <source>
        <dbReference type="EMBL" id="AFZ06669.1"/>
    </source>
</evidence>
<dbReference type="KEGG" id="oni:Osc7112_2207"/>
<dbReference type="EMBL" id="CP003614">
    <property type="protein sequence ID" value="AFZ06669.1"/>
    <property type="molecule type" value="Genomic_DNA"/>
</dbReference>
<reference evidence="1 2" key="1">
    <citation type="submission" date="2012-05" db="EMBL/GenBank/DDBJ databases">
        <title>Finished chromosome of genome of Oscillatoria sp. PCC 7112.</title>
        <authorList>
            <consortium name="US DOE Joint Genome Institute"/>
            <person name="Gugger M."/>
            <person name="Coursin T."/>
            <person name="Rippka R."/>
            <person name="Tandeau De Marsac N."/>
            <person name="Huntemann M."/>
            <person name="Wei C.-L."/>
            <person name="Han J."/>
            <person name="Detter J.C."/>
            <person name="Han C."/>
            <person name="Tapia R."/>
            <person name="Davenport K."/>
            <person name="Daligault H."/>
            <person name="Erkkila T."/>
            <person name="Gu W."/>
            <person name="Munk A.C.C."/>
            <person name="Teshima H."/>
            <person name="Xu Y."/>
            <person name="Chain P."/>
            <person name="Chen A."/>
            <person name="Krypides N."/>
            <person name="Mavromatis K."/>
            <person name="Markowitz V."/>
            <person name="Szeto E."/>
            <person name="Ivanova N."/>
            <person name="Mikhailova N."/>
            <person name="Ovchinnikova G."/>
            <person name="Pagani I."/>
            <person name="Pati A."/>
            <person name="Goodwin L."/>
            <person name="Peters L."/>
            <person name="Pitluck S."/>
            <person name="Woyke T."/>
            <person name="Kerfeld C."/>
        </authorList>
    </citation>
    <scope>NUCLEOTIDE SEQUENCE [LARGE SCALE GENOMIC DNA]</scope>
    <source>
        <strain evidence="1 2">PCC 7112</strain>
    </source>
</reference>
<dbReference type="Proteomes" id="UP000010478">
    <property type="component" value="Chromosome"/>
</dbReference>
<evidence type="ECO:0000313" key="2">
    <source>
        <dbReference type="Proteomes" id="UP000010478"/>
    </source>
</evidence>